<dbReference type="AlphaFoldDB" id="A0A0D2AJR9"/>
<dbReference type="GO" id="GO:0030674">
    <property type="term" value="F:protein-macromolecule adaptor activity"/>
    <property type="evidence" value="ECO:0007669"/>
    <property type="project" value="TreeGrafter"/>
</dbReference>
<keyword evidence="3" id="KW-1185">Reference proteome</keyword>
<dbReference type="VEuPathDB" id="FungiDB:PV09_02500"/>
<feature type="region of interest" description="Disordered" evidence="1">
    <location>
        <begin position="107"/>
        <end position="140"/>
    </location>
</feature>
<feature type="compositionally biased region" description="Polar residues" evidence="1">
    <location>
        <begin position="114"/>
        <end position="134"/>
    </location>
</feature>
<name>A0A0D2AJR9_9PEZI</name>
<accession>A0A0D2AJR9</accession>
<dbReference type="HOGENOM" id="CLU_072829_2_0_1"/>
<gene>
    <name evidence="2" type="ORF">PV09_02500</name>
</gene>
<dbReference type="PANTHER" id="PTHR40422">
    <property type="entry name" value="TRANSLATION MACHINERY-ASSOCIATED PROTEIN 17"/>
    <property type="match status" value="1"/>
</dbReference>
<evidence type="ECO:0000313" key="3">
    <source>
        <dbReference type="Proteomes" id="UP000053259"/>
    </source>
</evidence>
<dbReference type="InParanoid" id="A0A0D2AJR9"/>
<proteinExistence type="predicted"/>
<dbReference type="EMBL" id="KN847534">
    <property type="protein sequence ID" value="KIW06820.1"/>
    <property type="molecule type" value="Genomic_DNA"/>
</dbReference>
<reference evidence="2 3" key="1">
    <citation type="submission" date="2015-01" db="EMBL/GenBank/DDBJ databases">
        <title>The Genome Sequence of Ochroconis gallopava CBS43764.</title>
        <authorList>
            <consortium name="The Broad Institute Genomics Platform"/>
            <person name="Cuomo C."/>
            <person name="de Hoog S."/>
            <person name="Gorbushina A."/>
            <person name="Stielow B."/>
            <person name="Teixiera M."/>
            <person name="Abouelleil A."/>
            <person name="Chapman S.B."/>
            <person name="Priest M."/>
            <person name="Young S.K."/>
            <person name="Wortman J."/>
            <person name="Nusbaum C."/>
            <person name="Birren B."/>
        </authorList>
    </citation>
    <scope>NUCLEOTIDE SEQUENCE [LARGE SCALE GENOMIC DNA]</scope>
    <source>
        <strain evidence="2 3">CBS 43764</strain>
    </source>
</reference>
<evidence type="ECO:0000256" key="1">
    <source>
        <dbReference type="SAM" id="MobiDB-lite"/>
    </source>
</evidence>
<dbReference type="GeneID" id="27310473"/>
<dbReference type="Proteomes" id="UP000053259">
    <property type="component" value="Unassembled WGS sequence"/>
</dbReference>
<dbReference type="OrthoDB" id="548474at2759"/>
<evidence type="ECO:0000313" key="2">
    <source>
        <dbReference type="EMBL" id="KIW06820.1"/>
    </source>
</evidence>
<sequence>MSSESRPISPTRFRAAIQDLPLGNLYAKAAELRNSIDHLKRSNNDLAEFAEDSDCKLAITENLEVIQRMEDRILMLQQEVERRGMRWAEGDNYKEGMLEPGENVVMNGMDSPTPEINGNPSESTERGNTSTSRGRLTDEQLRRLISERIEQSENEDEGVHL</sequence>
<dbReference type="PANTHER" id="PTHR40422:SF1">
    <property type="entry name" value="TRANSLATION MACHINERY-ASSOCIATED PROTEIN 17"/>
    <property type="match status" value="1"/>
</dbReference>
<organism evidence="2 3">
    <name type="scientific">Verruconis gallopava</name>
    <dbReference type="NCBI Taxonomy" id="253628"/>
    <lineage>
        <taxon>Eukaryota</taxon>
        <taxon>Fungi</taxon>
        <taxon>Dikarya</taxon>
        <taxon>Ascomycota</taxon>
        <taxon>Pezizomycotina</taxon>
        <taxon>Dothideomycetes</taxon>
        <taxon>Pleosporomycetidae</taxon>
        <taxon>Venturiales</taxon>
        <taxon>Sympoventuriaceae</taxon>
        <taxon>Verruconis</taxon>
    </lineage>
</organism>
<dbReference type="GO" id="GO:0070682">
    <property type="term" value="P:proteasome regulatory particle assembly"/>
    <property type="evidence" value="ECO:0007669"/>
    <property type="project" value="InterPro"/>
</dbReference>
<protein>
    <submittedName>
        <fullName evidence="2">Uncharacterized protein</fullName>
    </submittedName>
</protein>
<dbReference type="InterPro" id="IPR038966">
    <property type="entry name" value="TMA17"/>
</dbReference>
<dbReference type="STRING" id="253628.A0A0D2AJR9"/>
<dbReference type="RefSeq" id="XP_016216689.1">
    <property type="nucleotide sequence ID" value="XM_016355553.1"/>
</dbReference>